<keyword evidence="4" id="KW-0805">Transcription regulation</keyword>
<gene>
    <name evidence="9" type="ORF">M0813_28583</name>
</gene>
<organism evidence="9 10">
    <name type="scientific">Anaeramoeba flamelloides</name>
    <dbReference type="NCBI Taxonomy" id="1746091"/>
    <lineage>
        <taxon>Eukaryota</taxon>
        <taxon>Metamonada</taxon>
        <taxon>Anaeramoebidae</taxon>
        <taxon>Anaeramoeba</taxon>
    </lineage>
</organism>
<feature type="domain" description="Transcription initiation factor TFIID subunit 2 TPR repeats" evidence="8">
    <location>
        <begin position="724"/>
        <end position="1062"/>
    </location>
</feature>
<evidence type="ECO:0000313" key="9">
    <source>
        <dbReference type="EMBL" id="KAJ6235750.1"/>
    </source>
</evidence>
<protein>
    <recommendedName>
        <fullName evidence="3">Transcription initiation factor TFIID subunit 2</fullName>
    </recommendedName>
</protein>
<dbReference type="InterPro" id="IPR057991">
    <property type="entry name" value="TPR_TAF2_C"/>
</dbReference>
<dbReference type="PANTHER" id="PTHR15137:SF9">
    <property type="entry name" value="TRANSCRIPTION INITIATION FACTOR TFIID SUBUNIT 2"/>
    <property type="match status" value="1"/>
</dbReference>
<feature type="region of interest" description="Disordered" evidence="7">
    <location>
        <begin position="502"/>
        <end position="566"/>
    </location>
</feature>
<keyword evidence="5" id="KW-0804">Transcription</keyword>
<dbReference type="EMBL" id="JAOAOG010000256">
    <property type="protein sequence ID" value="KAJ6235750.1"/>
    <property type="molecule type" value="Genomic_DNA"/>
</dbReference>
<dbReference type="SUPFAM" id="SSF63737">
    <property type="entry name" value="Leukotriene A4 hydrolase N-terminal domain"/>
    <property type="match status" value="1"/>
</dbReference>
<dbReference type="InterPro" id="IPR042097">
    <property type="entry name" value="Aminopeptidase_N-like_N_sf"/>
</dbReference>
<comment type="similarity">
    <text evidence="2">Belongs to the TAF2 family.</text>
</comment>
<comment type="caution">
    <text evidence="9">The sequence shown here is derived from an EMBL/GenBank/DDBJ whole genome shotgun (WGS) entry which is preliminary data.</text>
</comment>
<keyword evidence="6" id="KW-0539">Nucleus</keyword>
<evidence type="ECO:0000313" key="10">
    <source>
        <dbReference type="Proteomes" id="UP001150062"/>
    </source>
</evidence>
<dbReference type="Pfam" id="PF25577">
    <property type="entry name" value="TPR_TAF2_C"/>
    <property type="match status" value="1"/>
</dbReference>
<evidence type="ECO:0000256" key="1">
    <source>
        <dbReference type="ARBA" id="ARBA00004123"/>
    </source>
</evidence>
<comment type="subcellular location">
    <subcellularLocation>
        <location evidence="1">Nucleus</location>
    </subcellularLocation>
</comment>
<dbReference type="InterPro" id="IPR027268">
    <property type="entry name" value="Peptidase_M4/M1_CTD_sf"/>
</dbReference>
<feature type="compositionally biased region" description="Basic and acidic residues" evidence="7">
    <location>
        <begin position="503"/>
        <end position="566"/>
    </location>
</feature>
<evidence type="ECO:0000259" key="8">
    <source>
        <dbReference type="Pfam" id="PF25577"/>
    </source>
</evidence>
<name>A0ABQ8XT14_9EUKA</name>
<accession>A0ABQ8XT14</accession>
<evidence type="ECO:0000256" key="5">
    <source>
        <dbReference type="ARBA" id="ARBA00023163"/>
    </source>
</evidence>
<feature type="region of interest" description="Disordered" evidence="7">
    <location>
        <begin position="267"/>
        <end position="290"/>
    </location>
</feature>
<evidence type="ECO:0000256" key="7">
    <source>
        <dbReference type="SAM" id="MobiDB-lite"/>
    </source>
</evidence>
<dbReference type="Proteomes" id="UP001150062">
    <property type="component" value="Unassembled WGS sequence"/>
</dbReference>
<evidence type="ECO:0000256" key="6">
    <source>
        <dbReference type="ARBA" id="ARBA00023242"/>
    </source>
</evidence>
<proteinExistence type="inferred from homology"/>
<evidence type="ECO:0000256" key="3">
    <source>
        <dbReference type="ARBA" id="ARBA00017363"/>
    </source>
</evidence>
<dbReference type="Gene3D" id="1.10.390.10">
    <property type="entry name" value="Neutral Protease Domain 2"/>
    <property type="match status" value="1"/>
</dbReference>
<reference evidence="9" key="1">
    <citation type="submission" date="2022-08" db="EMBL/GenBank/DDBJ databases">
        <title>Novel sulfate-reducing endosymbionts in the free-living metamonad Anaeramoeba.</title>
        <authorList>
            <person name="Jerlstrom-Hultqvist J."/>
            <person name="Cepicka I."/>
            <person name="Gallot-Lavallee L."/>
            <person name="Salas-Leiva D."/>
            <person name="Curtis B.A."/>
            <person name="Zahonova K."/>
            <person name="Pipaliya S."/>
            <person name="Dacks J."/>
            <person name="Roger A.J."/>
        </authorList>
    </citation>
    <scope>NUCLEOTIDE SEQUENCE</scope>
    <source>
        <strain evidence="9">Schooner1</strain>
    </source>
</reference>
<sequence length="1211" mass="141675">MENKSEFKIIHQQLDVKIDFQKKRLLGRTVLQITEVKSETLYLNSQQFHVSKVLVNEKQVSFEQNTRLEELIVANSDLRDLQTFKKEYTSLVDESKKGELKINLNSILNKKIVLTTKNQEKDPQTNESKIYIVTIFYELNNPKISLVFAKHPTNNSDYAYIDNRDYKPSSWFPCLESMNTHHPFTINIIVNQNYLALSNGKLEQEQLSQETGEITFRYELKIPTSPCFIGFLVGKFQSFNVISDIKQIPKGNNKIAENTSSLDFEKSNSNEMEIEKEENNSKNNNNNNNKQKKTYKFTIYTLNSFETIERVTKDLSSTLYLLQESYGINFPYEDYKVIYLPNLQGNFRSFASFTIFSTTSLLSSQLESKIKKAQISLISGLVTQIFGVSIHFSNFQDNWLLIGLSGLLKNYCIKKIFGFKELDYLLSSANEYVCQEDRSGGSIFSNDTNNSRPRRNKLLQTKSELVIRMLETTLTEKIFNEIIQVILKKSFLNHINIQNNETETDKEKEQEKGKEKENNKDENEKKKQMEIKIEIEKEQNIEKEKETETETEKEKEKETEKKDTKTEKGKAELVKEYLTPFYLSTENFFKICKLFSENNNLEQFFKQWVYGSGVPNFICEFRTNEQNKKVFDLVIKQEILGKSTSMFKGTIDILIKEPNKAVNETIQINGSIQKKQFELSTPYIRGSEENSILYFDIDPHQKWIRKVGGKSTFFISKNKFQLSEQNIQLRYSAIQSLSNVYSQKIEAIKLLESVLIDSSIFPQIRLESAYALADLAHSNTDWNSLEILLNYYKNKFCVYLNGRFVLLQSKTKIDKFLLRSLPKAISKVKDANSKTPLKVIKFLLECLKVCTFSDSLENDLILCDLIKSIGNTNPQQVSQVELIFQEIYRIVELYRNKFPSGNFILPRCFKTMSKFKNTSSSLDLKLFKDFFDYKYVDRIRISAILSMIEASSDEKISLTFEDVLEHLLVPKQLTNSSMFFFTKLFSKIKRIFNRNPIYQEYFNLPTTVNISIMNSLWELLNTFSNYNSSFKFSLFKLYEAIWGTSVPAIFIEDETINRSNLDFNKEKEKSLRKKRRTDRVRNIQLNNQIQQDRKTKEGKIIPFHLLDPIEPMEFNLRELGLIRDKNEKLTVDFRLPKKIFLKVNPSLSVKNGKIKIQPRNIILPSRKRKFSKDQTENNNKPLIYKFTRKIYSNEENDKKIQNTNKDEKEKK</sequence>
<dbReference type="PANTHER" id="PTHR15137">
    <property type="entry name" value="TRANSCRIPTION INITIATION FACTOR TFIID"/>
    <property type="match status" value="1"/>
</dbReference>
<dbReference type="InterPro" id="IPR037813">
    <property type="entry name" value="TAF2"/>
</dbReference>
<dbReference type="SUPFAM" id="SSF55486">
    <property type="entry name" value="Metalloproteases ('zincins'), catalytic domain"/>
    <property type="match status" value="1"/>
</dbReference>
<evidence type="ECO:0000256" key="4">
    <source>
        <dbReference type="ARBA" id="ARBA00023015"/>
    </source>
</evidence>
<keyword evidence="10" id="KW-1185">Reference proteome</keyword>
<evidence type="ECO:0000256" key="2">
    <source>
        <dbReference type="ARBA" id="ARBA00010937"/>
    </source>
</evidence>
<dbReference type="Gene3D" id="2.60.40.1730">
    <property type="entry name" value="tricorn interacting facor f3 domain"/>
    <property type="match status" value="1"/>
</dbReference>